<reference evidence="3 4" key="1">
    <citation type="journal article" date="2024" name="G3 (Bethesda)">
        <title>Genome assembly of Hibiscus sabdariffa L. provides insights into metabolisms of medicinal natural products.</title>
        <authorList>
            <person name="Kim T."/>
        </authorList>
    </citation>
    <scope>NUCLEOTIDE SEQUENCE [LARGE SCALE GENOMIC DNA]</scope>
    <source>
        <strain evidence="3">TK-2024</strain>
        <tissue evidence="3">Old leaves</tissue>
    </source>
</reference>
<dbReference type="Proteomes" id="UP001472677">
    <property type="component" value="Unassembled WGS sequence"/>
</dbReference>
<sequence length="196" mass="20360">MSGGVGGQFTGGGVLATSGAMYGSWMIAASRNRKPRKDSGKARVEGSGERCSWGSRFNVLDGEGPSDESEVQPNVLIGRGQDTVQVLSSGGGERLAKGVVVPSGARKPACDGYRSGLKVHKGKENRQLTRSVLAGWLPPNFGHSGAGSSKHSESLDPYGVVALVSSNHRENGVVNLVLGSPDDGRGHGNRVPEPKQ</sequence>
<name>A0ABR2EMK6_9ROSI</name>
<accession>A0ABR2EMK6</accession>
<gene>
    <name evidence="3" type="ORF">V6N12_010698</name>
</gene>
<organism evidence="3 4">
    <name type="scientific">Hibiscus sabdariffa</name>
    <name type="common">roselle</name>
    <dbReference type="NCBI Taxonomy" id="183260"/>
    <lineage>
        <taxon>Eukaryota</taxon>
        <taxon>Viridiplantae</taxon>
        <taxon>Streptophyta</taxon>
        <taxon>Embryophyta</taxon>
        <taxon>Tracheophyta</taxon>
        <taxon>Spermatophyta</taxon>
        <taxon>Magnoliopsida</taxon>
        <taxon>eudicotyledons</taxon>
        <taxon>Gunneridae</taxon>
        <taxon>Pentapetalae</taxon>
        <taxon>rosids</taxon>
        <taxon>malvids</taxon>
        <taxon>Malvales</taxon>
        <taxon>Malvaceae</taxon>
        <taxon>Malvoideae</taxon>
        <taxon>Hibiscus</taxon>
    </lineage>
</organism>
<keyword evidence="2" id="KW-0812">Transmembrane</keyword>
<comment type="caution">
    <text evidence="3">The sequence shown here is derived from an EMBL/GenBank/DDBJ whole genome shotgun (WGS) entry which is preliminary data.</text>
</comment>
<evidence type="ECO:0000256" key="2">
    <source>
        <dbReference type="SAM" id="Phobius"/>
    </source>
</evidence>
<keyword evidence="2" id="KW-1133">Transmembrane helix</keyword>
<feature type="region of interest" description="Disordered" evidence="1">
    <location>
        <begin position="177"/>
        <end position="196"/>
    </location>
</feature>
<dbReference type="EMBL" id="JBBPBM010000012">
    <property type="protein sequence ID" value="KAK8562624.1"/>
    <property type="molecule type" value="Genomic_DNA"/>
</dbReference>
<evidence type="ECO:0000313" key="4">
    <source>
        <dbReference type="Proteomes" id="UP001472677"/>
    </source>
</evidence>
<feature type="compositionally biased region" description="Basic and acidic residues" evidence="1">
    <location>
        <begin position="182"/>
        <end position="196"/>
    </location>
</feature>
<evidence type="ECO:0000313" key="3">
    <source>
        <dbReference type="EMBL" id="KAK8562624.1"/>
    </source>
</evidence>
<feature type="region of interest" description="Disordered" evidence="1">
    <location>
        <begin position="30"/>
        <end position="74"/>
    </location>
</feature>
<feature type="transmembrane region" description="Helical" evidence="2">
    <location>
        <begin position="6"/>
        <end position="28"/>
    </location>
</feature>
<keyword evidence="4" id="KW-1185">Reference proteome</keyword>
<proteinExistence type="predicted"/>
<keyword evidence="2" id="KW-0472">Membrane</keyword>
<feature type="compositionally biased region" description="Basic and acidic residues" evidence="1">
    <location>
        <begin position="37"/>
        <end position="48"/>
    </location>
</feature>
<protein>
    <submittedName>
        <fullName evidence="3">Uncharacterized protein</fullName>
    </submittedName>
</protein>
<evidence type="ECO:0000256" key="1">
    <source>
        <dbReference type="SAM" id="MobiDB-lite"/>
    </source>
</evidence>